<keyword evidence="5 6" id="KW-0472">Membrane</keyword>
<dbReference type="EMBL" id="ML977348">
    <property type="protein sequence ID" value="KAF2108414.1"/>
    <property type="molecule type" value="Genomic_DNA"/>
</dbReference>
<dbReference type="InterPro" id="IPR011701">
    <property type="entry name" value="MFS"/>
</dbReference>
<evidence type="ECO:0000256" key="5">
    <source>
        <dbReference type="ARBA" id="ARBA00023136"/>
    </source>
</evidence>
<keyword evidence="3 6" id="KW-0812">Transmembrane</keyword>
<feature type="transmembrane region" description="Helical" evidence="6">
    <location>
        <begin position="286"/>
        <end position="304"/>
    </location>
</feature>
<evidence type="ECO:0000256" key="1">
    <source>
        <dbReference type="ARBA" id="ARBA00004141"/>
    </source>
</evidence>
<reference evidence="7" key="1">
    <citation type="journal article" date="2020" name="Stud. Mycol.">
        <title>101 Dothideomycetes genomes: a test case for predicting lifestyles and emergence of pathogens.</title>
        <authorList>
            <person name="Haridas S."/>
            <person name="Albert R."/>
            <person name="Binder M."/>
            <person name="Bloem J."/>
            <person name="Labutti K."/>
            <person name="Salamov A."/>
            <person name="Andreopoulos B."/>
            <person name="Baker S."/>
            <person name="Barry K."/>
            <person name="Bills G."/>
            <person name="Bluhm B."/>
            <person name="Cannon C."/>
            <person name="Castanera R."/>
            <person name="Culley D."/>
            <person name="Daum C."/>
            <person name="Ezra D."/>
            <person name="Gonzalez J."/>
            <person name="Henrissat B."/>
            <person name="Kuo A."/>
            <person name="Liang C."/>
            <person name="Lipzen A."/>
            <person name="Lutzoni F."/>
            <person name="Magnuson J."/>
            <person name="Mondo S."/>
            <person name="Nolan M."/>
            <person name="Ohm R."/>
            <person name="Pangilinan J."/>
            <person name="Park H.-J."/>
            <person name="Ramirez L."/>
            <person name="Alfaro M."/>
            <person name="Sun H."/>
            <person name="Tritt A."/>
            <person name="Yoshinaga Y."/>
            <person name="Zwiers L.-H."/>
            <person name="Turgeon B."/>
            <person name="Goodwin S."/>
            <person name="Spatafora J."/>
            <person name="Crous P."/>
            <person name="Grigoriev I."/>
        </authorList>
    </citation>
    <scope>NUCLEOTIDE SEQUENCE</scope>
    <source>
        <strain evidence="7">CBS 627.86</strain>
    </source>
</reference>
<sequence>MGLYLLAFLDRSNIGNARIAGMTEDLHMSGGDYDWLLTIFYISYIIFEFQAIMWKLVPPHRWAAFCVFGWGLVSTVQAGIHTWKAEMALRFFMGMTEAGYGPGIPYLLSFFYVRNELGLRVGLFLSAAPLANTFAGALAYGITSGSPGIAKWRVLFLVEGLPTLVMAAVAWFFLPDSPEKARFLNEEEKQVAKARGVRQAGAGTRVGGVNLKELGQGLLDPKGWILGLMYFSCNVSFSSLPVFLPTILQEMGFSSINAQGLTAPPFFLSFLITVATPYIADRTQQRGIMLIILTIIGGVGYVILATAKSVGARYTGVFLAAAGIFPAIANILPWVLNNQGSDTRRGAGIMILNLIGQCGPLLGTRLYPTNEKPFYVKGQAVCAAFMFFTTLLVITLRTILVWENKKLDKKYGTLAQQRQALHEAEVRGEAKREVAVENYGPLFRYVL</sequence>
<dbReference type="Gene3D" id="1.20.1250.20">
    <property type="entry name" value="MFS general substrate transporter like domains"/>
    <property type="match status" value="2"/>
</dbReference>
<protein>
    <submittedName>
        <fullName evidence="7">Pantothenate transporter liz1</fullName>
    </submittedName>
</protein>
<feature type="transmembrane region" description="Helical" evidence="6">
    <location>
        <begin position="62"/>
        <end position="83"/>
    </location>
</feature>
<feature type="transmembrane region" description="Helical" evidence="6">
    <location>
        <begin position="260"/>
        <end position="280"/>
    </location>
</feature>
<feature type="transmembrane region" description="Helical" evidence="6">
    <location>
        <begin position="33"/>
        <end position="50"/>
    </location>
</feature>
<dbReference type="FunFam" id="1.20.1250.20:FF:000013">
    <property type="entry name" value="MFS general substrate transporter"/>
    <property type="match status" value="1"/>
</dbReference>
<evidence type="ECO:0000256" key="2">
    <source>
        <dbReference type="ARBA" id="ARBA00022448"/>
    </source>
</evidence>
<keyword evidence="8" id="KW-1185">Reference proteome</keyword>
<organism evidence="7 8">
    <name type="scientific">Lophiotrema nucula</name>
    <dbReference type="NCBI Taxonomy" id="690887"/>
    <lineage>
        <taxon>Eukaryota</taxon>
        <taxon>Fungi</taxon>
        <taxon>Dikarya</taxon>
        <taxon>Ascomycota</taxon>
        <taxon>Pezizomycotina</taxon>
        <taxon>Dothideomycetes</taxon>
        <taxon>Pleosporomycetidae</taxon>
        <taxon>Pleosporales</taxon>
        <taxon>Lophiotremataceae</taxon>
        <taxon>Lophiotrema</taxon>
    </lineage>
</organism>
<evidence type="ECO:0000256" key="3">
    <source>
        <dbReference type="ARBA" id="ARBA00022692"/>
    </source>
</evidence>
<feature type="transmembrane region" description="Helical" evidence="6">
    <location>
        <begin position="316"/>
        <end position="336"/>
    </location>
</feature>
<evidence type="ECO:0000256" key="4">
    <source>
        <dbReference type="ARBA" id="ARBA00022989"/>
    </source>
</evidence>
<keyword evidence="4 6" id="KW-1133">Transmembrane helix</keyword>
<dbReference type="PANTHER" id="PTHR43791">
    <property type="entry name" value="PERMEASE-RELATED"/>
    <property type="match status" value="1"/>
</dbReference>
<accession>A0A6A5YNW8</accession>
<dbReference type="Proteomes" id="UP000799770">
    <property type="component" value="Unassembled WGS sequence"/>
</dbReference>
<dbReference type="OrthoDB" id="2985014at2759"/>
<feature type="transmembrane region" description="Helical" evidence="6">
    <location>
        <begin position="117"/>
        <end position="142"/>
    </location>
</feature>
<feature type="transmembrane region" description="Helical" evidence="6">
    <location>
        <begin position="154"/>
        <end position="174"/>
    </location>
</feature>
<dbReference type="InterPro" id="IPR036259">
    <property type="entry name" value="MFS_trans_sf"/>
</dbReference>
<dbReference type="SUPFAM" id="SSF103473">
    <property type="entry name" value="MFS general substrate transporter"/>
    <property type="match status" value="1"/>
</dbReference>
<feature type="transmembrane region" description="Helical" evidence="6">
    <location>
        <begin position="224"/>
        <end position="248"/>
    </location>
</feature>
<gene>
    <name evidence="7" type="ORF">BDV96DRAFT_531123</name>
</gene>
<keyword evidence="2" id="KW-0813">Transport</keyword>
<comment type="subcellular location">
    <subcellularLocation>
        <location evidence="1">Membrane</location>
        <topology evidence="1">Multi-pass membrane protein</topology>
    </subcellularLocation>
</comment>
<name>A0A6A5YNW8_9PLEO</name>
<dbReference type="AlphaFoldDB" id="A0A6A5YNW8"/>
<dbReference type="FunFam" id="1.20.1250.20:FF:000018">
    <property type="entry name" value="MFS transporter permease"/>
    <property type="match status" value="1"/>
</dbReference>
<dbReference type="Pfam" id="PF07690">
    <property type="entry name" value="MFS_1"/>
    <property type="match status" value="1"/>
</dbReference>
<dbReference type="PANTHER" id="PTHR43791:SF36">
    <property type="entry name" value="TRANSPORTER, PUTATIVE (AFU_ORTHOLOGUE AFUA_6G08340)-RELATED"/>
    <property type="match status" value="1"/>
</dbReference>
<evidence type="ECO:0000313" key="7">
    <source>
        <dbReference type="EMBL" id="KAF2108414.1"/>
    </source>
</evidence>
<evidence type="ECO:0000256" key="6">
    <source>
        <dbReference type="SAM" id="Phobius"/>
    </source>
</evidence>
<evidence type="ECO:0000313" key="8">
    <source>
        <dbReference type="Proteomes" id="UP000799770"/>
    </source>
</evidence>
<proteinExistence type="predicted"/>
<dbReference type="GO" id="GO:0022857">
    <property type="term" value="F:transmembrane transporter activity"/>
    <property type="evidence" value="ECO:0007669"/>
    <property type="project" value="InterPro"/>
</dbReference>
<dbReference type="GO" id="GO:0016020">
    <property type="term" value="C:membrane"/>
    <property type="evidence" value="ECO:0007669"/>
    <property type="project" value="UniProtKB-SubCell"/>
</dbReference>
<feature type="transmembrane region" description="Helical" evidence="6">
    <location>
        <begin position="378"/>
        <end position="400"/>
    </location>
</feature>